<dbReference type="Proteomes" id="UP001461498">
    <property type="component" value="Unassembled WGS sequence"/>
</dbReference>
<evidence type="ECO:0000313" key="2">
    <source>
        <dbReference type="EMBL" id="KAK9509236.1"/>
    </source>
</evidence>
<comment type="caution">
    <text evidence="2">The sequence shown here is derived from an EMBL/GenBank/DDBJ whole genome shotgun (WGS) entry which is preliminary data.</text>
</comment>
<sequence>MTSKPRMRCYLLIIRCIRTKCCLVVFVLGVILLLGKIYQQRKSLLNANRQGDEYDSLQSEEKKHFVPGTFMEKYQPQNISYCQFGFGLPEVLELEDADIKYTPEFGADSNYRIIYNVLEPTYNGSVREVTDTVTYCTHATPEFIYYLTEVLIRWEGPVSVATFVPGSDASLMVCLLERLCSCLPSMNRVSLHFIYPVNYPPQLSACPAALVVPKDCTIPPIILSKKLHTFRSRMALTYPVNVARNAARFASQTSFTLVSDVELLPSRNLVTNFIKMIHAMEKKSGMTFQHFGDKLVYVIPVFEVVVSEVIPDVKSKLLEMYSQNQAFYFHRWVCSHCQRFPGLQRWLLRKSSTLDNAIQPFFVVRREFPFHRWEPVFIGTNTEPFYSEILTWEGQQDKMTQMHEMCLLKYNFVILDGAFLVHAPGVKRKSDVLRESWRNSLQRENSLRYDLIIKSISDRYKYNSRCKIH</sequence>
<proteinExistence type="predicted"/>
<keyword evidence="1" id="KW-1133">Transmembrane helix</keyword>
<feature type="transmembrane region" description="Helical" evidence="1">
    <location>
        <begin position="21"/>
        <end position="38"/>
    </location>
</feature>
<dbReference type="Pfam" id="PF13896">
    <property type="entry name" value="Glyco_transf_49"/>
    <property type="match status" value="1"/>
</dbReference>
<keyword evidence="1" id="KW-0812">Transmembrane</keyword>
<reference evidence="2 3" key="1">
    <citation type="submission" date="2022-12" db="EMBL/GenBank/DDBJ databases">
        <title>Chromosome-level genome assembly of true bugs.</title>
        <authorList>
            <person name="Ma L."/>
            <person name="Li H."/>
        </authorList>
    </citation>
    <scope>NUCLEOTIDE SEQUENCE [LARGE SCALE GENOMIC DNA]</scope>
    <source>
        <strain evidence="2">Lab_2022b</strain>
    </source>
</reference>
<dbReference type="AlphaFoldDB" id="A0AAW1DEM3"/>
<dbReference type="PANTHER" id="PTHR47412">
    <property type="entry name" value="FI01434P-RELATED"/>
    <property type="match status" value="1"/>
</dbReference>
<organism evidence="2 3">
    <name type="scientific">Rhynocoris fuscipes</name>
    <dbReference type="NCBI Taxonomy" id="488301"/>
    <lineage>
        <taxon>Eukaryota</taxon>
        <taxon>Metazoa</taxon>
        <taxon>Ecdysozoa</taxon>
        <taxon>Arthropoda</taxon>
        <taxon>Hexapoda</taxon>
        <taxon>Insecta</taxon>
        <taxon>Pterygota</taxon>
        <taxon>Neoptera</taxon>
        <taxon>Paraneoptera</taxon>
        <taxon>Hemiptera</taxon>
        <taxon>Heteroptera</taxon>
        <taxon>Panheteroptera</taxon>
        <taxon>Cimicomorpha</taxon>
        <taxon>Reduviidae</taxon>
        <taxon>Harpactorinae</taxon>
        <taxon>Harpactorini</taxon>
        <taxon>Rhynocoris</taxon>
    </lineage>
</organism>
<name>A0AAW1DEM3_9HEMI</name>
<dbReference type="PANTHER" id="PTHR47412:SF1">
    <property type="entry name" value="FI01434P-RELATED"/>
    <property type="match status" value="1"/>
</dbReference>
<evidence type="ECO:0008006" key="4">
    <source>
        <dbReference type="Google" id="ProtNLM"/>
    </source>
</evidence>
<dbReference type="EMBL" id="JAPXFL010000003">
    <property type="protein sequence ID" value="KAK9509236.1"/>
    <property type="molecule type" value="Genomic_DNA"/>
</dbReference>
<keyword evidence="3" id="KW-1185">Reference proteome</keyword>
<gene>
    <name evidence="2" type="ORF">O3M35_006591</name>
</gene>
<protein>
    <recommendedName>
        <fullName evidence="4">N-acetyllactosaminide beta-1,3-N-acetylglucosaminyltransferase</fullName>
    </recommendedName>
</protein>
<evidence type="ECO:0000256" key="1">
    <source>
        <dbReference type="SAM" id="Phobius"/>
    </source>
</evidence>
<accession>A0AAW1DEM3</accession>
<evidence type="ECO:0000313" key="3">
    <source>
        <dbReference type="Proteomes" id="UP001461498"/>
    </source>
</evidence>
<keyword evidence="1" id="KW-0472">Membrane</keyword>